<gene>
    <name evidence="2" type="primary">tnpA</name>
    <name evidence="2" type="ORF">U0035_03315</name>
</gene>
<dbReference type="SMART" id="SM01321">
    <property type="entry name" value="Y1_Tnp"/>
    <property type="match status" value="1"/>
</dbReference>
<dbReference type="RefSeq" id="WP_114792921.1">
    <property type="nucleotide sequence ID" value="NZ_CP139960.1"/>
</dbReference>
<dbReference type="InterPro" id="IPR036515">
    <property type="entry name" value="Transposase_17_sf"/>
</dbReference>
<dbReference type="EMBL" id="CP139960">
    <property type="protein sequence ID" value="WQD39177.1"/>
    <property type="molecule type" value="Genomic_DNA"/>
</dbReference>
<proteinExistence type="predicted"/>
<protein>
    <submittedName>
        <fullName evidence="2">IS200/IS605 family transposase</fullName>
    </submittedName>
</protein>
<accession>A0ABZ0W9K7</accession>
<dbReference type="PANTHER" id="PTHR33360">
    <property type="entry name" value="TRANSPOSASE FOR INSERTION SEQUENCE ELEMENT IS200"/>
    <property type="match status" value="1"/>
</dbReference>
<organism evidence="2 3">
    <name type="scientific">Niabella yanshanensis</name>
    <dbReference type="NCBI Taxonomy" id="577386"/>
    <lineage>
        <taxon>Bacteria</taxon>
        <taxon>Pseudomonadati</taxon>
        <taxon>Bacteroidota</taxon>
        <taxon>Chitinophagia</taxon>
        <taxon>Chitinophagales</taxon>
        <taxon>Chitinophagaceae</taxon>
        <taxon>Niabella</taxon>
    </lineage>
</organism>
<dbReference type="Proteomes" id="UP001325680">
    <property type="component" value="Chromosome"/>
</dbReference>
<reference evidence="2 3" key="1">
    <citation type="submission" date="2023-12" db="EMBL/GenBank/DDBJ databases">
        <title>Genome sequencing and assembly of bacterial species from a model synthetic community.</title>
        <authorList>
            <person name="Hogle S.L."/>
        </authorList>
    </citation>
    <scope>NUCLEOTIDE SEQUENCE [LARGE SCALE GENOMIC DNA]</scope>
    <source>
        <strain evidence="2 3">HAMBI_3031</strain>
    </source>
</reference>
<feature type="domain" description="Transposase IS200-like" evidence="1">
    <location>
        <begin position="5"/>
        <end position="119"/>
    </location>
</feature>
<evidence type="ECO:0000313" key="3">
    <source>
        <dbReference type="Proteomes" id="UP001325680"/>
    </source>
</evidence>
<dbReference type="NCBIfam" id="NF033573">
    <property type="entry name" value="transpos_IS200"/>
    <property type="match status" value="1"/>
</dbReference>
<dbReference type="InterPro" id="IPR002686">
    <property type="entry name" value="Transposase_17"/>
</dbReference>
<dbReference type="Pfam" id="PF01797">
    <property type="entry name" value="Y1_Tnp"/>
    <property type="match status" value="1"/>
</dbReference>
<dbReference type="PANTHER" id="PTHR33360:SF2">
    <property type="entry name" value="TRANSPOSASE FOR INSERTION SEQUENCE ELEMENT IS200"/>
    <property type="match status" value="1"/>
</dbReference>
<dbReference type="SUPFAM" id="SSF143422">
    <property type="entry name" value="Transposase IS200-like"/>
    <property type="match status" value="1"/>
</dbReference>
<dbReference type="Gene3D" id="3.30.70.1290">
    <property type="entry name" value="Transposase IS200-like"/>
    <property type="match status" value="1"/>
</dbReference>
<sequence>MSNTYTRIYIHIIFAVRYRRAAIEQAWEDQLHKCITGIVQNNGHKIIAINAASDHLHLFIRLNRVQSISDLMRQVKGDSSEFINKKNFIKHKFYWQEGHGTFSNSRSQIDAVAKYIMNQKQHHVNTRFRDEYADMLKKYKIDYNKQFIFHDPKDE</sequence>
<evidence type="ECO:0000313" key="2">
    <source>
        <dbReference type="EMBL" id="WQD39177.1"/>
    </source>
</evidence>
<keyword evidence="3" id="KW-1185">Reference proteome</keyword>
<evidence type="ECO:0000259" key="1">
    <source>
        <dbReference type="SMART" id="SM01321"/>
    </source>
</evidence>
<name>A0ABZ0W9K7_9BACT</name>